<protein>
    <recommendedName>
        <fullName evidence="4">Capsular polysaccharide biosynthesis protein CpsC</fullName>
    </recommendedName>
</protein>
<reference evidence="14" key="1">
    <citation type="submission" date="2023-08" db="EMBL/GenBank/DDBJ databases">
        <title>Genomic characterization of piscicolin 126 produced by Carnobacterium maltaromaticum CM22 strain isolated from salmon (Salmo salar).</title>
        <authorList>
            <person name="Gonzalez-Gragera E."/>
            <person name="Garcia-Lopez J.D."/>
            <person name="Teso-Perez C."/>
            <person name="Gimenez-Hernandez I."/>
            <person name="Peralta-Sanchez J.M."/>
            <person name="Valdivia E."/>
            <person name="Montalban-Lopez M."/>
            <person name="Martin-Platero A.M."/>
            <person name="Banos A."/>
            <person name="Martinez-Bueno M."/>
        </authorList>
    </citation>
    <scope>NUCLEOTIDE SEQUENCE</scope>
    <source>
        <strain evidence="14">CM22</strain>
    </source>
</reference>
<evidence type="ECO:0000256" key="12">
    <source>
        <dbReference type="SAM" id="Phobius"/>
    </source>
</evidence>
<evidence type="ECO:0000256" key="2">
    <source>
        <dbReference type="ARBA" id="ARBA00005132"/>
    </source>
</evidence>
<keyword evidence="8 12" id="KW-1133">Transmembrane helix</keyword>
<evidence type="ECO:0000256" key="4">
    <source>
        <dbReference type="ARBA" id="ARBA00020739"/>
    </source>
</evidence>
<dbReference type="InterPro" id="IPR050445">
    <property type="entry name" value="Bact_polysacc_biosynth/exp"/>
</dbReference>
<evidence type="ECO:0000256" key="9">
    <source>
        <dbReference type="ARBA" id="ARBA00023136"/>
    </source>
</evidence>
<feature type="domain" description="Polysaccharide chain length determinant N-terminal" evidence="13">
    <location>
        <begin position="5"/>
        <end position="93"/>
    </location>
</feature>
<name>A0AAW9K4Y7_CARML</name>
<evidence type="ECO:0000256" key="3">
    <source>
        <dbReference type="ARBA" id="ARBA00006683"/>
    </source>
</evidence>
<accession>A0AAW9K4Y7</accession>
<dbReference type="RefSeq" id="WP_322809132.1">
    <property type="nucleotide sequence ID" value="NZ_JAVBVO010000003.1"/>
</dbReference>
<feature type="transmembrane region" description="Helical" evidence="12">
    <location>
        <begin position="170"/>
        <end position="195"/>
    </location>
</feature>
<evidence type="ECO:0000256" key="5">
    <source>
        <dbReference type="ARBA" id="ARBA00022475"/>
    </source>
</evidence>
<keyword evidence="5" id="KW-1003">Cell membrane</keyword>
<comment type="caution">
    <text evidence="14">The sequence shown here is derived from an EMBL/GenBank/DDBJ whole genome shotgun (WGS) entry which is preliminary data.</text>
</comment>
<evidence type="ECO:0000256" key="7">
    <source>
        <dbReference type="ARBA" id="ARBA00022903"/>
    </source>
</evidence>
<comment type="subcellular location">
    <subcellularLocation>
        <location evidence="1">Cell membrane</location>
        <topology evidence="1">Multi-pass membrane protein</topology>
    </subcellularLocation>
</comment>
<evidence type="ECO:0000313" key="14">
    <source>
        <dbReference type="EMBL" id="MDZ5759254.1"/>
    </source>
</evidence>
<comment type="similarity">
    <text evidence="3">Belongs to the CpsC/CapA family.</text>
</comment>
<evidence type="ECO:0000256" key="6">
    <source>
        <dbReference type="ARBA" id="ARBA00022692"/>
    </source>
</evidence>
<organism evidence="14 15">
    <name type="scientific">Carnobacterium maltaromaticum</name>
    <name type="common">Carnobacterium piscicola</name>
    <dbReference type="NCBI Taxonomy" id="2751"/>
    <lineage>
        <taxon>Bacteria</taxon>
        <taxon>Bacillati</taxon>
        <taxon>Bacillota</taxon>
        <taxon>Bacilli</taxon>
        <taxon>Lactobacillales</taxon>
        <taxon>Carnobacteriaceae</taxon>
        <taxon>Carnobacterium</taxon>
    </lineage>
</organism>
<dbReference type="Pfam" id="PF02706">
    <property type="entry name" value="Wzz"/>
    <property type="match status" value="1"/>
</dbReference>
<dbReference type="EMBL" id="JAVBVO010000003">
    <property type="protein sequence ID" value="MDZ5759254.1"/>
    <property type="molecule type" value="Genomic_DNA"/>
</dbReference>
<gene>
    <name evidence="14" type="ORF">RAK27_11335</name>
</gene>
<dbReference type="PANTHER" id="PTHR32309">
    <property type="entry name" value="TYROSINE-PROTEIN KINASE"/>
    <property type="match status" value="1"/>
</dbReference>
<sequence>MEQAINFKTVVGLLKSKVWLLFISTFVGMIMGIVYLFFIITPEYKSTVQVIVSQDSSSQILQNTEVQANIQLVNTYNDIIKSPYIVDKVVNELGNLYTISQLTKMITVKSETNSQVINISVSGGNPSKTSQIADVVATVFKDNAPNVMKIGEVSILSKASDRTSSTRKSYWIYGGMFIAVGLVCGIVLVFLIAALDTTLKNEEDIFNELSIPILGSVGRIDTSLLKPTNKFGEKIKIKLIKKNGRVKK</sequence>
<evidence type="ECO:0000256" key="10">
    <source>
        <dbReference type="ARBA" id="ARBA00023169"/>
    </source>
</evidence>
<keyword evidence="10" id="KW-0270">Exopolysaccharide synthesis</keyword>
<dbReference type="GO" id="GO:0004713">
    <property type="term" value="F:protein tyrosine kinase activity"/>
    <property type="evidence" value="ECO:0007669"/>
    <property type="project" value="TreeGrafter"/>
</dbReference>
<evidence type="ECO:0000256" key="11">
    <source>
        <dbReference type="ARBA" id="ARBA00045736"/>
    </source>
</evidence>
<comment type="function">
    <text evidence="11">Required for CpsD phosphorylation. Involved in the regulation of capsular polysaccharide biosynthesis. May be part of a complex that directs the coordinated polymerization and export to the cell surface of the capsular polysaccharide.</text>
</comment>
<evidence type="ECO:0000256" key="8">
    <source>
        <dbReference type="ARBA" id="ARBA00022989"/>
    </source>
</evidence>
<proteinExistence type="inferred from homology"/>
<keyword evidence="6 12" id="KW-0812">Transmembrane</keyword>
<dbReference type="GO" id="GO:0005886">
    <property type="term" value="C:plasma membrane"/>
    <property type="evidence" value="ECO:0007669"/>
    <property type="project" value="UniProtKB-SubCell"/>
</dbReference>
<dbReference type="InterPro" id="IPR003856">
    <property type="entry name" value="LPS_length_determ_N"/>
</dbReference>
<feature type="transmembrane region" description="Helical" evidence="12">
    <location>
        <begin position="18"/>
        <end position="40"/>
    </location>
</feature>
<comment type="pathway">
    <text evidence="2">Capsule biogenesis; capsule polysaccharide biosynthesis.</text>
</comment>
<evidence type="ECO:0000259" key="13">
    <source>
        <dbReference type="Pfam" id="PF02706"/>
    </source>
</evidence>
<dbReference type="PANTHER" id="PTHR32309:SF13">
    <property type="entry name" value="FERRIC ENTEROBACTIN TRANSPORT PROTEIN FEPE"/>
    <property type="match status" value="1"/>
</dbReference>
<dbReference type="GO" id="GO:0000271">
    <property type="term" value="P:polysaccharide biosynthetic process"/>
    <property type="evidence" value="ECO:0007669"/>
    <property type="project" value="UniProtKB-KW"/>
</dbReference>
<keyword evidence="7" id="KW-0972">Capsule biogenesis/degradation</keyword>
<keyword evidence="9 12" id="KW-0472">Membrane</keyword>
<dbReference type="Proteomes" id="UP001290462">
    <property type="component" value="Unassembled WGS sequence"/>
</dbReference>
<dbReference type="AlphaFoldDB" id="A0AAW9K4Y7"/>
<evidence type="ECO:0000256" key="1">
    <source>
        <dbReference type="ARBA" id="ARBA00004651"/>
    </source>
</evidence>
<evidence type="ECO:0000313" key="15">
    <source>
        <dbReference type="Proteomes" id="UP001290462"/>
    </source>
</evidence>